<evidence type="ECO:0000256" key="1">
    <source>
        <dbReference type="SAM" id="SignalP"/>
    </source>
</evidence>
<dbReference type="RefSeq" id="WP_145018122.1">
    <property type="nucleotide sequence ID" value="NZ_VLLN01000003.1"/>
</dbReference>
<organism evidence="3 4">
    <name type="scientific">Geobacter argillaceus</name>
    <dbReference type="NCBI Taxonomy" id="345631"/>
    <lineage>
        <taxon>Bacteria</taxon>
        <taxon>Pseudomonadati</taxon>
        <taxon>Thermodesulfobacteriota</taxon>
        <taxon>Desulfuromonadia</taxon>
        <taxon>Geobacterales</taxon>
        <taxon>Geobacteraceae</taxon>
        <taxon>Geobacter</taxon>
    </lineage>
</organism>
<keyword evidence="4" id="KW-1185">Reference proteome</keyword>
<keyword evidence="1" id="KW-0732">Signal</keyword>
<dbReference type="EMBL" id="VLLN01000003">
    <property type="protein sequence ID" value="TWJ32694.1"/>
    <property type="molecule type" value="Genomic_DNA"/>
</dbReference>
<evidence type="ECO:0000313" key="3">
    <source>
        <dbReference type="EMBL" id="TWJ32694.1"/>
    </source>
</evidence>
<evidence type="ECO:0000313" key="4">
    <source>
        <dbReference type="Proteomes" id="UP000319449"/>
    </source>
</evidence>
<sequence length="135" mass="15428">MKHLLVLASALFMLLAQMSHPVQAAESDLKITELAVTTKIVRNKPIDSVHRISSASVKALYCFTRITAPEDTDTTIKHVWYRGDEKAGEYELPVKGERWRTFSKKEIQRGWAGDWRVEILDSDGNLLQTVKFRIN</sequence>
<accession>A0A562WTC6</accession>
<evidence type="ECO:0000259" key="2">
    <source>
        <dbReference type="Pfam" id="PF11141"/>
    </source>
</evidence>
<dbReference type="Proteomes" id="UP000319449">
    <property type="component" value="Unassembled WGS sequence"/>
</dbReference>
<feature type="signal peptide" evidence="1">
    <location>
        <begin position="1"/>
        <end position="24"/>
    </location>
</feature>
<dbReference type="OrthoDB" id="13952at2"/>
<dbReference type="AlphaFoldDB" id="A0A562WTC6"/>
<dbReference type="Pfam" id="PF11141">
    <property type="entry name" value="DUF2914"/>
    <property type="match status" value="1"/>
</dbReference>
<protein>
    <recommendedName>
        <fullName evidence="2">DUF2914 domain-containing protein</fullName>
    </recommendedName>
</protein>
<name>A0A562WTC6_9BACT</name>
<gene>
    <name evidence="3" type="ORF">JN12_00669</name>
</gene>
<feature type="domain" description="DUF2914" evidence="2">
    <location>
        <begin position="73"/>
        <end position="134"/>
    </location>
</feature>
<dbReference type="InterPro" id="IPR022606">
    <property type="entry name" value="DUF2914"/>
</dbReference>
<feature type="chain" id="PRO_5021929608" description="DUF2914 domain-containing protein" evidence="1">
    <location>
        <begin position="25"/>
        <end position="135"/>
    </location>
</feature>
<reference evidence="3 4" key="1">
    <citation type="submission" date="2019-07" db="EMBL/GenBank/DDBJ databases">
        <title>Genomic Encyclopedia of Archaeal and Bacterial Type Strains, Phase II (KMG-II): from individual species to whole genera.</title>
        <authorList>
            <person name="Goeker M."/>
        </authorList>
    </citation>
    <scope>NUCLEOTIDE SEQUENCE [LARGE SCALE GENOMIC DNA]</scope>
    <source>
        <strain evidence="3 4">ATCC BAA-1139</strain>
    </source>
</reference>
<proteinExistence type="predicted"/>
<comment type="caution">
    <text evidence="3">The sequence shown here is derived from an EMBL/GenBank/DDBJ whole genome shotgun (WGS) entry which is preliminary data.</text>
</comment>